<reference evidence="1 2" key="1">
    <citation type="submission" date="2015-02" db="EMBL/GenBank/DDBJ databases">
        <title>Improved understanding of the partial-nitritation anammox process through 23 genomes representing the majority of the microbial community.</title>
        <authorList>
            <person name="Speth D.R."/>
            <person name="In T Zandt M."/>
            <person name="Guerrero Cruz S."/>
            <person name="Jetten M.S."/>
            <person name="Dutilh B.E."/>
        </authorList>
    </citation>
    <scope>NUCLEOTIDE SEQUENCE [LARGE SCALE GENOMIC DNA]</scope>
    <source>
        <strain evidence="1">OLB21</strain>
    </source>
</reference>
<comment type="caution">
    <text evidence="1">The sequence shown here is derived from an EMBL/GenBank/DDBJ whole genome shotgun (WGS) entry which is preliminary data.</text>
</comment>
<dbReference type="AlphaFoldDB" id="A0A136KH27"/>
<protein>
    <submittedName>
        <fullName evidence="1">Uncharacterized protein</fullName>
    </submittedName>
</protein>
<dbReference type="Proteomes" id="UP000070449">
    <property type="component" value="Unassembled WGS sequence"/>
</dbReference>
<sequence>MNRMNSYINWNEVQIDPTSDAEINALYDQGYVFVRIGKKHTSAN</sequence>
<accession>A0A136KH27</accession>
<name>A0A136KH27_9BACT</name>
<proteinExistence type="predicted"/>
<organism evidence="1 2">
    <name type="scientific">candidate division WS6 bacterium OLB21</name>
    <dbReference type="NCBI Taxonomy" id="1617427"/>
    <lineage>
        <taxon>Bacteria</taxon>
        <taxon>Candidatus Dojkabacteria</taxon>
    </lineage>
</organism>
<dbReference type="EMBL" id="JYPD01000022">
    <property type="protein sequence ID" value="KXK08722.1"/>
    <property type="molecule type" value="Genomic_DNA"/>
</dbReference>
<evidence type="ECO:0000313" key="2">
    <source>
        <dbReference type="Proteomes" id="UP000070449"/>
    </source>
</evidence>
<gene>
    <name evidence="1" type="ORF">UZ20_WS6002000727</name>
</gene>
<evidence type="ECO:0000313" key="1">
    <source>
        <dbReference type="EMBL" id="KXK08722.1"/>
    </source>
</evidence>